<dbReference type="PANTHER" id="PTHR13333:SF5">
    <property type="entry name" value="M-AAA PROTEASE-INTERACTING PROTEIN 1, MITOCHONDRIAL"/>
    <property type="match status" value="1"/>
</dbReference>
<dbReference type="Proteomes" id="UP001159042">
    <property type="component" value="Unassembled WGS sequence"/>
</dbReference>
<dbReference type="EMBL" id="JANEYG010000001">
    <property type="protein sequence ID" value="KAJ8925492.1"/>
    <property type="molecule type" value="Genomic_DNA"/>
</dbReference>
<protein>
    <submittedName>
        <fullName evidence="1">Uncharacterized protein</fullName>
    </submittedName>
</protein>
<comment type="caution">
    <text evidence="1">The sequence shown here is derived from an EMBL/GenBank/DDBJ whole genome shotgun (WGS) entry which is preliminary data.</text>
</comment>
<evidence type="ECO:0000313" key="1">
    <source>
        <dbReference type="EMBL" id="KAJ8925492.1"/>
    </source>
</evidence>
<reference evidence="1 2" key="1">
    <citation type="journal article" date="2023" name="Insect Mol. Biol.">
        <title>Genome sequencing provides insights into the evolution of gene families encoding plant cell wall-degrading enzymes in longhorned beetles.</title>
        <authorList>
            <person name="Shin N.R."/>
            <person name="Okamura Y."/>
            <person name="Kirsch R."/>
            <person name="Pauchet Y."/>
        </authorList>
    </citation>
    <scope>NUCLEOTIDE SEQUENCE [LARGE SCALE GENOMIC DNA]</scope>
    <source>
        <strain evidence="1">EAD_L_NR</strain>
    </source>
</reference>
<dbReference type="PANTHER" id="PTHR13333">
    <property type="entry name" value="M-AAA PROTEASE-INTERACTING PROTEIN 1, MITOCHONDRIAL"/>
    <property type="match status" value="1"/>
</dbReference>
<proteinExistence type="predicted"/>
<sequence>MISSILSSCIRRAVRLRNNSVSFKAPTAKLVGNQNVTTTFAKHPIPVCNIVPLRCLHTKVPKTPDLIYVPHFFRWLKTKFRLKVLQKVWDPEFTEGSFIYGTSRAICRITEIIHENKPEELKGLLTTSAYIKLKDDIATKLSKAQKLIINIRPEDIKILVPMAVTLNRDGEQKHARIGMRILALKWIQQSNGALRLVLVALQTEFLRDYSRGALPDWIISSFDVLECTVLARA</sequence>
<keyword evidence="2" id="KW-1185">Reference proteome</keyword>
<dbReference type="AlphaFoldDB" id="A0AAV8WH01"/>
<name>A0AAV8WH01_9CUCU</name>
<organism evidence="1 2">
    <name type="scientific">Exocentrus adspersus</name>
    <dbReference type="NCBI Taxonomy" id="1586481"/>
    <lineage>
        <taxon>Eukaryota</taxon>
        <taxon>Metazoa</taxon>
        <taxon>Ecdysozoa</taxon>
        <taxon>Arthropoda</taxon>
        <taxon>Hexapoda</taxon>
        <taxon>Insecta</taxon>
        <taxon>Pterygota</taxon>
        <taxon>Neoptera</taxon>
        <taxon>Endopterygota</taxon>
        <taxon>Coleoptera</taxon>
        <taxon>Polyphaga</taxon>
        <taxon>Cucujiformia</taxon>
        <taxon>Chrysomeloidea</taxon>
        <taxon>Cerambycidae</taxon>
        <taxon>Lamiinae</taxon>
        <taxon>Acanthocinini</taxon>
        <taxon>Exocentrus</taxon>
    </lineage>
</organism>
<gene>
    <name evidence="1" type="ORF">NQ315_009330</name>
</gene>
<dbReference type="GO" id="GO:0005743">
    <property type="term" value="C:mitochondrial inner membrane"/>
    <property type="evidence" value="ECO:0007669"/>
    <property type="project" value="TreeGrafter"/>
</dbReference>
<accession>A0AAV8WH01</accession>
<dbReference type="GO" id="GO:0043022">
    <property type="term" value="F:ribosome binding"/>
    <property type="evidence" value="ECO:0007669"/>
    <property type="project" value="TreeGrafter"/>
</dbReference>
<dbReference type="GO" id="GO:0032979">
    <property type="term" value="P:protein insertion into mitochondrial inner membrane from matrix"/>
    <property type="evidence" value="ECO:0007669"/>
    <property type="project" value="TreeGrafter"/>
</dbReference>
<evidence type="ECO:0000313" key="2">
    <source>
        <dbReference type="Proteomes" id="UP001159042"/>
    </source>
</evidence>